<dbReference type="InterPro" id="IPR002347">
    <property type="entry name" value="SDR_fam"/>
</dbReference>
<comment type="similarity">
    <text evidence="1">Belongs to the short-chain dehydrogenases/reductases (SDR) family.</text>
</comment>
<dbReference type="Pfam" id="PF13561">
    <property type="entry name" value="adh_short_C2"/>
    <property type="match status" value="1"/>
</dbReference>
<dbReference type="AlphaFoldDB" id="X1B7C9"/>
<sequence length="221" mass="23840">RLGKTRDEIATETGGVVRAIVADVRDKKQVSKMVEQTVEELGTIEILVSNAGGPPSGMADDFTLDDYRDALELNLLSTVNLCYEVIPFMKKQKWGRIINMVSVAAKQPIDSLILSNTARAGVLGFSKSLSNQVASYGITVNSICPGYTKTERVEELAKSFEESGKGTIKDFYRNIQKNIPTGRLGSPEEIAHAVAFLASEGAGYITGVALQVDGGYTKGLF</sequence>
<dbReference type="EMBL" id="BART01017393">
    <property type="protein sequence ID" value="GAG77212.1"/>
    <property type="molecule type" value="Genomic_DNA"/>
</dbReference>
<dbReference type="FunFam" id="3.40.50.720:FF:000084">
    <property type="entry name" value="Short-chain dehydrogenase reductase"/>
    <property type="match status" value="1"/>
</dbReference>
<dbReference type="InterPro" id="IPR050259">
    <property type="entry name" value="SDR"/>
</dbReference>
<comment type="caution">
    <text evidence="2">The sequence shown here is derived from an EMBL/GenBank/DDBJ whole genome shotgun (WGS) entry which is preliminary data.</text>
</comment>
<evidence type="ECO:0008006" key="3">
    <source>
        <dbReference type="Google" id="ProtNLM"/>
    </source>
</evidence>
<evidence type="ECO:0000313" key="2">
    <source>
        <dbReference type="EMBL" id="GAG77212.1"/>
    </source>
</evidence>
<feature type="non-terminal residue" evidence="2">
    <location>
        <position position="1"/>
    </location>
</feature>
<dbReference type="InterPro" id="IPR036291">
    <property type="entry name" value="NAD(P)-bd_dom_sf"/>
</dbReference>
<name>X1B7C9_9ZZZZ</name>
<dbReference type="PANTHER" id="PTHR42879:SF6">
    <property type="entry name" value="NADPH-DEPENDENT REDUCTASE BACG"/>
    <property type="match status" value="1"/>
</dbReference>
<dbReference type="PANTHER" id="PTHR42879">
    <property type="entry name" value="3-OXOACYL-(ACYL-CARRIER-PROTEIN) REDUCTASE"/>
    <property type="match status" value="1"/>
</dbReference>
<dbReference type="PRINTS" id="PR00081">
    <property type="entry name" value="GDHRDH"/>
</dbReference>
<dbReference type="SUPFAM" id="SSF51735">
    <property type="entry name" value="NAD(P)-binding Rossmann-fold domains"/>
    <property type="match status" value="1"/>
</dbReference>
<accession>X1B7C9</accession>
<dbReference type="PRINTS" id="PR00080">
    <property type="entry name" value="SDRFAMILY"/>
</dbReference>
<organism evidence="2">
    <name type="scientific">marine sediment metagenome</name>
    <dbReference type="NCBI Taxonomy" id="412755"/>
    <lineage>
        <taxon>unclassified sequences</taxon>
        <taxon>metagenomes</taxon>
        <taxon>ecological metagenomes</taxon>
    </lineage>
</organism>
<proteinExistence type="inferred from homology"/>
<protein>
    <recommendedName>
        <fullName evidence="3">SDR family oxidoreductase</fullName>
    </recommendedName>
</protein>
<evidence type="ECO:0000256" key="1">
    <source>
        <dbReference type="ARBA" id="ARBA00006484"/>
    </source>
</evidence>
<gene>
    <name evidence="2" type="ORF">S01H4_33126</name>
</gene>
<dbReference type="Gene3D" id="3.40.50.720">
    <property type="entry name" value="NAD(P)-binding Rossmann-like Domain"/>
    <property type="match status" value="1"/>
</dbReference>
<reference evidence="2" key="1">
    <citation type="journal article" date="2014" name="Front. Microbiol.">
        <title>High frequency of phylogenetically diverse reductive dehalogenase-homologous genes in deep subseafloor sedimentary metagenomes.</title>
        <authorList>
            <person name="Kawai M."/>
            <person name="Futagami T."/>
            <person name="Toyoda A."/>
            <person name="Takaki Y."/>
            <person name="Nishi S."/>
            <person name="Hori S."/>
            <person name="Arai W."/>
            <person name="Tsubouchi T."/>
            <person name="Morono Y."/>
            <person name="Uchiyama I."/>
            <person name="Ito T."/>
            <person name="Fujiyama A."/>
            <person name="Inagaki F."/>
            <person name="Takami H."/>
        </authorList>
    </citation>
    <scope>NUCLEOTIDE SEQUENCE</scope>
    <source>
        <strain evidence="2">Expedition CK06-06</strain>
    </source>
</reference>